<comment type="caution">
    <text evidence="9">The sequence shown here is derived from an EMBL/GenBank/DDBJ whole genome shotgun (WGS) entry which is preliminary data.</text>
</comment>
<keyword evidence="5" id="KW-1015">Disulfide bond</keyword>
<evidence type="ECO:0000259" key="8">
    <source>
        <dbReference type="PROSITE" id="PS51352"/>
    </source>
</evidence>
<dbReference type="GO" id="GO:0005829">
    <property type="term" value="C:cytosol"/>
    <property type="evidence" value="ECO:0007669"/>
    <property type="project" value="TreeGrafter"/>
</dbReference>
<feature type="region of interest" description="Disordered" evidence="7">
    <location>
        <begin position="45"/>
        <end position="83"/>
    </location>
</feature>
<sequence>MPQIGNRAACHTREVTRPTNRQQAAAAARQQAAAVAMSGAVDLTALKERADAQRQQGSRPAPSAPPAGPDGAPAGASGAGSGGGVLDVTEATFETEVLARSQQQLVLVDLWADWCGPCKQLSPVLEKLAGQAQGAWVLAKIDVDANPRIAQAFRAQSIPMVVAIAQGQPVAAFNGVRSEAEISQWVGEILSQLADVLPGAAPADAEPEQDDPRMVAAEEKLNGGDFAGALADYRAIAEAEPQNVEAASAASNLEFVLRAQAHDPAIVDTAAPADVDAQLAAADVLLLGQQPEAAFDRIINVVKTSAGDDRTRARTRLLELFELFDPAEPFVVAARRKLATALY</sequence>
<comment type="similarity">
    <text evidence="2">Belongs to the thioredoxin family.</text>
</comment>
<dbReference type="Pfam" id="PF14561">
    <property type="entry name" value="TPR_20"/>
    <property type="match status" value="1"/>
</dbReference>
<dbReference type="EMBL" id="WMBR01000003">
    <property type="protein sequence ID" value="MXP22628.1"/>
    <property type="molecule type" value="Genomic_DNA"/>
</dbReference>
<dbReference type="PROSITE" id="PS00194">
    <property type="entry name" value="THIOREDOXIN_1"/>
    <property type="match status" value="1"/>
</dbReference>
<dbReference type="InterPro" id="IPR013766">
    <property type="entry name" value="Thioredoxin_domain"/>
</dbReference>
<evidence type="ECO:0000256" key="7">
    <source>
        <dbReference type="SAM" id="MobiDB-lite"/>
    </source>
</evidence>
<name>A0A6L7GVT8_9ACTN</name>
<dbReference type="CDD" id="cd02956">
    <property type="entry name" value="ybbN"/>
    <property type="match status" value="1"/>
</dbReference>
<dbReference type="PANTHER" id="PTHR45663">
    <property type="entry name" value="GEO12009P1"/>
    <property type="match status" value="1"/>
</dbReference>
<evidence type="ECO:0000313" key="9">
    <source>
        <dbReference type="EMBL" id="MXP22628.1"/>
    </source>
</evidence>
<feature type="region of interest" description="Disordered" evidence="7">
    <location>
        <begin position="1"/>
        <end position="28"/>
    </location>
</feature>
<dbReference type="SUPFAM" id="SSF52833">
    <property type="entry name" value="Thioredoxin-like"/>
    <property type="match status" value="1"/>
</dbReference>
<proteinExistence type="inferred from homology"/>
<evidence type="ECO:0000256" key="4">
    <source>
        <dbReference type="ARBA" id="ARBA00022982"/>
    </source>
</evidence>
<evidence type="ECO:0000256" key="6">
    <source>
        <dbReference type="ARBA" id="ARBA00023284"/>
    </source>
</evidence>
<accession>A0A6L7GVT8</accession>
<dbReference type="Gene3D" id="1.25.40.10">
    <property type="entry name" value="Tetratricopeptide repeat domain"/>
    <property type="match status" value="1"/>
</dbReference>
<protein>
    <submittedName>
        <fullName evidence="9">Tetratricopeptide repeat protein</fullName>
    </submittedName>
</protein>
<reference evidence="9 10" key="1">
    <citation type="submission" date="2019-11" db="EMBL/GenBank/DDBJ databases">
        <title>Gordonia sp. nov., a novel actinobacterium isolated from mangrove soil in Hainan.</title>
        <authorList>
            <person name="Huang X."/>
            <person name="Xie Y."/>
            <person name="Chu X."/>
            <person name="Xiao K."/>
        </authorList>
    </citation>
    <scope>NUCLEOTIDE SEQUENCE [LARGE SCALE GENOMIC DNA]</scope>
    <source>
        <strain evidence="9 10">HNM0687</strain>
    </source>
</reference>
<dbReference type="AlphaFoldDB" id="A0A6L7GVT8"/>
<dbReference type="GO" id="GO:0006950">
    <property type="term" value="P:response to stress"/>
    <property type="evidence" value="ECO:0007669"/>
    <property type="project" value="UniProtKB-ARBA"/>
</dbReference>
<dbReference type="Pfam" id="PF00085">
    <property type="entry name" value="Thioredoxin"/>
    <property type="match status" value="1"/>
</dbReference>
<keyword evidence="4" id="KW-0249">Electron transport</keyword>
<organism evidence="9 10">
    <name type="scientific">Gordonia mangrovi</name>
    <dbReference type="NCBI Taxonomy" id="2665643"/>
    <lineage>
        <taxon>Bacteria</taxon>
        <taxon>Bacillati</taxon>
        <taxon>Actinomycetota</taxon>
        <taxon>Actinomycetes</taxon>
        <taxon>Mycobacteriales</taxon>
        <taxon>Gordoniaceae</taxon>
        <taxon>Gordonia</taxon>
    </lineage>
</organism>
<dbReference type="InterPro" id="IPR011990">
    <property type="entry name" value="TPR-like_helical_dom_sf"/>
</dbReference>
<dbReference type="Gene3D" id="3.40.30.10">
    <property type="entry name" value="Glutaredoxin"/>
    <property type="match status" value="1"/>
</dbReference>
<feature type="domain" description="Thioredoxin" evidence="8">
    <location>
        <begin position="55"/>
        <end position="191"/>
    </location>
</feature>
<evidence type="ECO:0000256" key="1">
    <source>
        <dbReference type="ARBA" id="ARBA00003318"/>
    </source>
</evidence>
<dbReference type="PANTHER" id="PTHR45663:SF11">
    <property type="entry name" value="GEO12009P1"/>
    <property type="match status" value="1"/>
</dbReference>
<dbReference type="InterPro" id="IPR017937">
    <property type="entry name" value="Thioredoxin_CS"/>
</dbReference>
<dbReference type="PROSITE" id="PS51352">
    <property type="entry name" value="THIOREDOXIN_2"/>
    <property type="match status" value="1"/>
</dbReference>
<keyword evidence="10" id="KW-1185">Reference proteome</keyword>
<evidence type="ECO:0000256" key="3">
    <source>
        <dbReference type="ARBA" id="ARBA00022448"/>
    </source>
</evidence>
<dbReference type="InterPro" id="IPR036249">
    <property type="entry name" value="Thioredoxin-like_sf"/>
</dbReference>
<dbReference type="Proteomes" id="UP000475545">
    <property type="component" value="Unassembled WGS sequence"/>
</dbReference>
<keyword evidence="3" id="KW-0813">Transport</keyword>
<dbReference type="GO" id="GO:0015035">
    <property type="term" value="F:protein-disulfide reductase activity"/>
    <property type="evidence" value="ECO:0007669"/>
    <property type="project" value="TreeGrafter"/>
</dbReference>
<dbReference type="GO" id="GO:0045454">
    <property type="term" value="P:cell redox homeostasis"/>
    <property type="evidence" value="ECO:0007669"/>
    <property type="project" value="TreeGrafter"/>
</dbReference>
<gene>
    <name evidence="9" type="ORF">GIY30_14900</name>
</gene>
<comment type="function">
    <text evidence="1">Participates in various redox reactions through the reversible oxidation of its active center dithiol to a disulfide and catalyzes dithiol-disulfide exchange reactions.</text>
</comment>
<keyword evidence="6" id="KW-0676">Redox-active center</keyword>
<evidence type="ECO:0000256" key="2">
    <source>
        <dbReference type="ARBA" id="ARBA00008987"/>
    </source>
</evidence>
<evidence type="ECO:0000256" key="5">
    <source>
        <dbReference type="ARBA" id="ARBA00023157"/>
    </source>
</evidence>
<evidence type="ECO:0000313" key="10">
    <source>
        <dbReference type="Proteomes" id="UP000475545"/>
    </source>
</evidence>